<dbReference type="EMBL" id="LAZR01060790">
    <property type="protein sequence ID" value="KKK64949.1"/>
    <property type="molecule type" value="Genomic_DNA"/>
</dbReference>
<name>A0A0F8ZEQ2_9ZZZZ</name>
<evidence type="ECO:0000313" key="2">
    <source>
        <dbReference type="EMBL" id="KKK64949.1"/>
    </source>
</evidence>
<protein>
    <submittedName>
        <fullName evidence="2">Uncharacterized protein</fullName>
    </submittedName>
</protein>
<gene>
    <name evidence="2" type="ORF">LCGC14_2979070</name>
</gene>
<feature type="region of interest" description="Disordered" evidence="1">
    <location>
        <begin position="26"/>
        <end position="50"/>
    </location>
</feature>
<accession>A0A0F8ZEQ2</accession>
<comment type="caution">
    <text evidence="2">The sequence shown here is derived from an EMBL/GenBank/DDBJ whole genome shotgun (WGS) entry which is preliminary data.</text>
</comment>
<evidence type="ECO:0000256" key="1">
    <source>
        <dbReference type="SAM" id="MobiDB-lite"/>
    </source>
</evidence>
<proteinExistence type="predicted"/>
<organism evidence="2">
    <name type="scientific">marine sediment metagenome</name>
    <dbReference type="NCBI Taxonomy" id="412755"/>
    <lineage>
        <taxon>unclassified sequences</taxon>
        <taxon>metagenomes</taxon>
        <taxon>ecological metagenomes</taxon>
    </lineage>
</organism>
<dbReference type="AlphaFoldDB" id="A0A0F8ZEQ2"/>
<sequence length="50" mass="5598">MEVVKIGEGPDKETVEKEIKELEDKKADLGKQTEDLGKQIAEKKKSIEGQ</sequence>
<reference evidence="2" key="1">
    <citation type="journal article" date="2015" name="Nature">
        <title>Complex archaea that bridge the gap between prokaryotes and eukaryotes.</title>
        <authorList>
            <person name="Spang A."/>
            <person name="Saw J.H."/>
            <person name="Jorgensen S.L."/>
            <person name="Zaremba-Niedzwiedzka K."/>
            <person name="Martijn J."/>
            <person name="Lind A.E."/>
            <person name="van Eijk R."/>
            <person name="Schleper C."/>
            <person name="Guy L."/>
            <person name="Ettema T.J."/>
        </authorList>
    </citation>
    <scope>NUCLEOTIDE SEQUENCE</scope>
</reference>